<dbReference type="EMBL" id="JACGCI010000173">
    <property type="protein sequence ID" value="KAF6742726.1"/>
    <property type="molecule type" value="Genomic_DNA"/>
</dbReference>
<name>A0A8H6HBF0_9AGAR</name>
<feature type="region of interest" description="Disordered" evidence="1">
    <location>
        <begin position="408"/>
        <end position="444"/>
    </location>
</feature>
<protein>
    <submittedName>
        <fullName evidence="2">Uncharacterized protein</fullName>
    </submittedName>
</protein>
<feature type="compositionally biased region" description="Basic and acidic residues" evidence="1">
    <location>
        <begin position="413"/>
        <end position="431"/>
    </location>
</feature>
<organism evidence="2 3">
    <name type="scientific">Ephemerocybe angulata</name>
    <dbReference type="NCBI Taxonomy" id="980116"/>
    <lineage>
        <taxon>Eukaryota</taxon>
        <taxon>Fungi</taxon>
        <taxon>Dikarya</taxon>
        <taxon>Basidiomycota</taxon>
        <taxon>Agaricomycotina</taxon>
        <taxon>Agaricomycetes</taxon>
        <taxon>Agaricomycetidae</taxon>
        <taxon>Agaricales</taxon>
        <taxon>Agaricineae</taxon>
        <taxon>Psathyrellaceae</taxon>
        <taxon>Ephemerocybe</taxon>
    </lineage>
</organism>
<accession>A0A8H6HBF0</accession>
<evidence type="ECO:0000313" key="3">
    <source>
        <dbReference type="Proteomes" id="UP000521943"/>
    </source>
</evidence>
<evidence type="ECO:0000256" key="1">
    <source>
        <dbReference type="SAM" id="MobiDB-lite"/>
    </source>
</evidence>
<sequence>MAIQFTHNEYTIFDEEDTMTASLICAPLSRDHINANLIASSDIFLNTPELLIQASSPKGERSHKWVKQKGPHKVILELPSLPEIIAIIKECQQYGTRNIFHLVKKWGPCMRTIVRIMARNDQDAEIEAEFTEAAMRAAWKIWTSPWSFLIRKQEILDHHGSTLVFIQPKTLLSNIGLYSIPTVDLREIFDQEAAVLEKKDTLALFNAFSSHSYMRPAAGWAYEQIVTIAMDHTSPVKGLEDTFGKWHYVIIGEEKSTVEDLAAKASRQLQNGTDNLKNMRGSLSGQALCRSVGIKLDVRGGENYVDFTIVQWMSPHSNSEVTLFMIWLTQAGESSEWNGPLFSPTSKARCYSRAPILAQETHSFSPPTTSINTHSTFLKNQVKREEEEIQAHLIEYITARFFATWPPTEDESEKLKGEREGRGGRTRDKGIVARLPNDLNGVKI</sequence>
<dbReference type="Proteomes" id="UP000521943">
    <property type="component" value="Unassembled WGS sequence"/>
</dbReference>
<keyword evidence="3" id="KW-1185">Reference proteome</keyword>
<dbReference type="AlphaFoldDB" id="A0A8H6HBF0"/>
<comment type="caution">
    <text evidence="2">The sequence shown here is derived from an EMBL/GenBank/DDBJ whole genome shotgun (WGS) entry which is preliminary data.</text>
</comment>
<proteinExistence type="predicted"/>
<gene>
    <name evidence="2" type="ORF">DFP72DRAFT_860100</name>
</gene>
<dbReference type="OrthoDB" id="19861at2759"/>
<reference evidence="2 3" key="1">
    <citation type="submission" date="2020-07" db="EMBL/GenBank/DDBJ databases">
        <title>Comparative genomics of pyrophilous fungi reveals a link between fire events and developmental genes.</title>
        <authorList>
            <consortium name="DOE Joint Genome Institute"/>
            <person name="Steindorff A.S."/>
            <person name="Carver A."/>
            <person name="Calhoun S."/>
            <person name="Stillman K."/>
            <person name="Liu H."/>
            <person name="Lipzen A."/>
            <person name="Pangilinan J."/>
            <person name="Labutti K."/>
            <person name="Bruns T.D."/>
            <person name="Grigoriev I.V."/>
        </authorList>
    </citation>
    <scope>NUCLEOTIDE SEQUENCE [LARGE SCALE GENOMIC DNA]</scope>
    <source>
        <strain evidence="2 3">CBS 144469</strain>
    </source>
</reference>
<evidence type="ECO:0000313" key="2">
    <source>
        <dbReference type="EMBL" id="KAF6742726.1"/>
    </source>
</evidence>